<evidence type="ECO:0000313" key="3">
    <source>
        <dbReference type="Proteomes" id="UP000198948"/>
    </source>
</evidence>
<dbReference type="RefSeq" id="WP_092650973.1">
    <property type="nucleotide sequence ID" value="NZ_FOHA01000004.1"/>
</dbReference>
<organism evidence="2 3">
    <name type="scientific">Isobaculum melis</name>
    <dbReference type="NCBI Taxonomy" id="142588"/>
    <lineage>
        <taxon>Bacteria</taxon>
        <taxon>Bacillati</taxon>
        <taxon>Bacillota</taxon>
        <taxon>Bacilli</taxon>
        <taxon>Lactobacillales</taxon>
        <taxon>Carnobacteriaceae</taxon>
        <taxon>Isobaculum</taxon>
    </lineage>
</organism>
<sequence length="270" mass="31242">MYQTVKDCQIYYEIFGTGTPLVFLHGYAVDHHIMSEAFEPILSNHQEYQRIYIDLPGMGNSIASPNLKNADDLAEVLIEFLNSLLKNQSFILFGNSYGGYLSLELTFKLKERVKGLFLLCPVVIASSQNRTVPLQVEVVAEEPISVSENTAYFDDFQGMMMLQNQQTWQCYQESVVTGLQLRNKQFIQQFQQNGYQLSTEEKMRTERSSVPTMLLLGKQDQQVGYQDQLFLVERFKNLSCYIDNFAGHNFQIDNEPLFQMLVLRFMEKLK</sequence>
<proteinExistence type="predicted"/>
<feature type="domain" description="AB hydrolase-1" evidence="1">
    <location>
        <begin position="20"/>
        <end position="254"/>
    </location>
</feature>
<reference evidence="2 3" key="1">
    <citation type="submission" date="2016-10" db="EMBL/GenBank/DDBJ databases">
        <authorList>
            <person name="de Groot N.N."/>
        </authorList>
    </citation>
    <scope>NUCLEOTIDE SEQUENCE [LARGE SCALE GENOMIC DNA]</scope>
    <source>
        <strain evidence="2 3">DSM 13760</strain>
    </source>
</reference>
<dbReference type="InterPro" id="IPR050266">
    <property type="entry name" value="AB_hydrolase_sf"/>
</dbReference>
<dbReference type="SUPFAM" id="SSF53474">
    <property type="entry name" value="alpha/beta-Hydrolases"/>
    <property type="match status" value="1"/>
</dbReference>
<keyword evidence="3" id="KW-1185">Reference proteome</keyword>
<dbReference type="EMBL" id="FOHA01000004">
    <property type="protein sequence ID" value="SER73502.1"/>
    <property type="molecule type" value="Genomic_DNA"/>
</dbReference>
<dbReference type="Proteomes" id="UP000198948">
    <property type="component" value="Unassembled WGS sequence"/>
</dbReference>
<dbReference type="AlphaFoldDB" id="A0A1H9RL53"/>
<dbReference type="Gene3D" id="3.40.50.1820">
    <property type="entry name" value="alpha/beta hydrolase"/>
    <property type="match status" value="1"/>
</dbReference>
<dbReference type="PANTHER" id="PTHR43798">
    <property type="entry name" value="MONOACYLGLYCEROL LIPASE"/>
    <property type="match status" value="1"/>
</dbReference>
<evidence type="ECO:0000259" key="1">
    <source>
        <dbReference type="Pfam" id="PF00561"/>
    </source>
</evidence>
<dbReference type="InterPro" id="IPR029058">
    <property type="entry name" value="AB_hydrolase_fold"/>
</dbReference>
<accession>A0A1H9RL53</accession>
<name>A0A1H9RL53_9LACT</name>
<protein>
    <submittedName>
        <fullName evidence="2">Pimeloyl-ACP methyl ester carboxylesterase</fullName>
    </submittedName>
</protein>
<evidence type="ECO:0000313" key="2">
    <source>
        <dbReference type="EMBL" id="SER73502.1"/>
    </source>
</evidence>
<dbReference type="STRING" id="142588.SAMN04488559_104138"/>
<dbReference type="Pfam" id="PF00561">
    <property type="entry name" value="Abhydrolase_1"/>
    <property type="match status" value="1"/>
</dbReference>
<dbReference type="PANTHER" id="PTHR43798:SF6">
    <property type="entry name" value="HYDROLASE, PUTATIVE (AFU_ORTHOLOGUE AFUA_4G13070)-RELATED"/>
    <property type="match status" value="1"/>
</dbReference>
<dbReference type="PRINTS" id="PR00111">
    <property type="entry name" value="ABHYDROLASE"/>
</dbReference>
<dbReference type="OrthoDB" id="9805423at2"/>
<dbReference type="InterPro" id="IPR000073">
    <property type="entry name" value="AB_hydrolase_1"/>
</dbReference>
<gene>
    <name evidence="2" type="ORF">SAMN04488559_104138</name>
</gene>